<reference evidence="1 2" key="1">
    <citation type="journal article" date="2012" name="J. Bacteriol.">
        <title>Genome sequence of proteorhodopsin-containing sea ice bacterium Glaciecola punicea ACAM 611T.</title>
        <authorList>
            <person name="Qin Q.-L."/>
            <person name="Xie B.-B."/>
            <person name="Shu Y.-L."/>
            <person name="Rong J.-C."/>
            <person name="Zhao D.-L."/>
            <person name="Zhang X.-Y."/>
            <person name="Chen X.-L."/>
            <person name="Zhou B.-C."/>
            <person name="Zhanga Y.-Z."/>
        </authorList>
    </citation>
    <scope>NUCLEOTIDE SEQUENCE [LARGE SCALE GENOMIC DNA]</scope>
    <source>
        <strain evidence="1 2">ACAM 611</strain>
    </source>
</reference>
<proteinExistence type="predicted"/>
<gene>
    <name evidence="1" type="ORF">GPUN_0985</name>
</gene>
<accession>H5T9Y9</accession>
<sequence>MVDANKAINSLFFDNIMVIPFSFWRAEDSVIQAIKPIIVLNLYLSMTKTLVLIR</sequence>
<protein>
    <submittedName>
        <fullName evidence="1">Uncharacterized protein</fullName>
    </submittedName>
</protein>
<reference evidence="1 2" key="2">
    <citation type="journal article" date="2017" name="Antonie Van Leeuwenhoek">
        <title>Rhizobium rhizosphaerae sp. nov., a novel species isolated from rice rhizosphere.</title>
        <authorList>
            <person name="Zhao J.J."/>
            <person name="Zhang J."/>
            <person name="Zhang R.J."/>
            <person name="Zhang C.W."/>
            <person name="Yin H.Q."/>
            <person name="Zhang X.X."/>
        </authorList>
    </citation>
    <scope>NUCLEOTIDE SEQUENCE [LARGE SCALE GENOMIC DNA]</scope>
    <source>
        <strain evidence="1 2">ACAM 611</strain>
    </source>
</reference>
<evidence type="ECO:0000313" key="2">
    <source>
        <dbReference type="Proteomes" id="UP000053586"/>
    </source>
</evidence>
<comment type="caution">
    <text evidence="1">The sequence shown here is derived from an EMBL/GenBank/DDBJ whole genome shotgun (WGS) entry which is preliminary data.</text>
</comment>
<keyword evidence="2" id="KW-1185">Reference proteome</keyword>
<dbReference type="AlphaFoldDB" id="H5T9Y9"/>
<evidence type="ECO:0000313" key="1">
    <source>
        <dbReference type="EMBL" id="GAB55116.1"/>
    </source>
</evidence>
<dbReference type="EMBL" id="BAET01000008">
    <property type="protein sequence ID" value="GAB55116.1"/>
    <property type="molecule type" value="Genomic_DNA"/>
</dbReference>
<organism evidence="1 2">
    <name type="scientific">Glaciecola punicea ACAM 611</name>
    <dbReference type="NCBI Taxonomy" id="1121923"/>
    <lineage>
        <taxon>Bacteria</taxon>
        <taxon>Pseudomonadati</taxon>
        <taxon>Pseudomonadota</taxon>
        <taxon>Gammaproteobacteria</taxon>
        <taxon>Alteromonadales</taxon>
        <taxon>Alteromonadaceae</taxon>
        <taxon>Glaciecola</taxon>
    </lineage>
</organism>
<name>H5T9Y9_9ALTE</name>
<dbReference type="Proteomes" id="UP000053586">
    <property type="component" value="Unassembled WGS sequence"/>
</dbReference>